<dbReference type="Proteomes" id="UP000199603">
    <property type="component" value="Unassembled WGS sequence"/>
</dbReference>
<evidence type="ECO:0000313" key="2">
    <source>
        <dbReference type="EMBL" id="SDE06885.1"/>
    </source>
</evidence>
<evidence type="ECO:0000259" key="1">
    <source>
        <dbReference type="PROSITE" id="PS51186"/>
    </source>
</evidence>
<organism evidence="2 3">
    <name type="scientific">Aquimonas voraii</name>
    <dbReference type="NCBI Taxonomy" id="265719"/>
    <lineage>
        <taxon>Bacteria</taxon>
        <taxon>Pseudomonadati</taxon>
        <taxon>Pseudomonadota</taxon>
        <taxon>Gammaproteobacteria</taxon>
        <taxon>Lysobacterales</taxon>
        <taxon>Lysobacteraceae</taxon>
        <taxon>Aquimonas</taxon>
    </lineage>
</organism>
<keyword evidence="2" id="KW-0689">Ribosomal protein</keyword>
<dbReference type="OrthoDB" id="5525374at2"/>
<dbReference type="GO" id="GO:0016747">
    <property type="term" value="F:acyltransferase activity, transferring groups other than amino-acyl groups"/>
    <property type="evidence" value="ECO:0007669"/>
    <property type="project" value="InterPro"/>
</dbReference>
<dbReference type="Pfam" id="PF00583">
    <property type="entry name" value="Acetyltransf_1"/>
    <property type="match status" value="1"/>
</dbReference>
<keyword evidence="3" id="KW-1185">Reference proteome</keyword>
<proteinExistence type="predicted"/>
<dbReference type="AlphaFoldDB" id="A0A1G6ZYH3"/>
<dbReference type="InterPro" id="IPR000182">
    <property type="entry name" value="GNAT_dom"/>
</dbReference>
<dbReference type="GO" id="GO:0005840">
    <property type="term" value="C:ribosome"/>
    <property type="evidence" value="ECO:0007669"/>
    <property type="project" value="UniProtKB-KW"/>
</dbReference>
<dbReference type="STRING" id="265719.SAMN04488509_11633"/>
<sequence length="184" mass="21343">MSMPVCAEPTARTAALRQLFAGDWRERPAALTLREETGHDLALLRSLYASTRSEELARSGWTDIQQQAFIDQQFNAQRSHYRQHYPGAVFFVIEHAGAGIGRLYLHWGREELRLMEITLLPDWRGRGVARQLMRQMLDWSAERSLPITLHVEPFNPAHAWYLRLGFDTLEVRGVYHFMRRAPQG</sequence>
<dbReference type="Gene3D" id="3.40.630.30">
    <property type="match status" value="1"/>
</dbReference>
<feature type="domain" description="N-acetyltransferase" evidence="1">
    <location>
        <begin position="31"/>
        <end position="183"/>
    </location>
</feature>
<keyword evidence="2" id="KW-0687">Ribonucleoprotein</keyword>
<dbReference type="InterPro" id="IPR016181">
    <property type="entry name" value="Acyl_CoA_acyltransferase"/>
</dbReference>
<gene>
    <name evidence="2" type="ORF">SAMN04488509_11633</name>
</gene>
<dbReference type="CDD" id="cd04301">
    <property type="entry name" value="NAT_SF"/>
    <property type="match status" value="1"/>
</dbReference>
<dbReference type="SUPFAM" id="SSF55729">
    <property type="entry name" value="Acyl-CoA N-acyltransferases (Nat)"/>
    <property type="match status" value="1"/>
</dbReference>
<reference evidence="2 3" key="1">
    <citation type="submission" date="2016-10" db="EMBL/GenBank/DDBJ databases">
        <authorList>
            <person name="de Groot N.N."/>
        </authorList>
    </citation>
    <scope>NUCLEOTIDE SEQUENCE [LARGE SCALE GENOMIC DNA]</scope>
    <source>
        <strain evidence="2 3">DSM 16957</strain>
    </source>
</reference>
<evidence type="ECO:0000313" key="3">
    <source>
        <dbReference type="Proteomes" id="UP000199603"/>
    </source>
</evidence>
<name>A0A1G6ZYH3_9GAMM</name>
<protein>
    <submittedName>
        <fullName evidence="2">Ribosomal protein S18 acetylase RimI</fullName>
    </submittedName>
</protein>
<dbReference type="RefSeq" id="WP_091245513.1">
    <property type="nucleotide sequence ID" value="NZ_FNAG01000016.1"/>
</dbReference>
<dbReference type="PROSITE" id="PS51186">
    <property type="entry name" value="GNAT"/>
    <property type="match status" value="1"/>
</dbReference>
<dbReference type="EMBL" id="FNAG01000016">
    <property type="protein sequence ID" value="SDE06885.1"/>
    <property type="molecule type" value="Genomic_DNA"/>
</dbReference>
<accession>A0A1G6ZYH3</accession>